<proteinExistence type="inferred from homology"/>
<comment type="subcellular location">
    <subcellularLocation>
        <location evidence="5">Cytoplasm</location>
    </subcellularLocation>
</comment>
<name>E4UB44_LIBSC</name>
<keyword evidence="1 5" id="KW-0963">Cytoplasm</keyword>
<dbReference type="InterPro" id="IPR037027">
    <property type="entry name" value="YqgF/RNaseH-like_dom_sf"/>
</dbReference>
<dbReference type="SMART" id="SM00732">
    <property type="entry name" value="YqgFc"/>
    <property type="match status" value="1"/>
</dbReference>
<dbReference type="GO" id="GO:0016788">
    <property type="term" value="F:hydrolase activity, acting on ester bonds"/>
    <property type="evidence" value="ECO:0007669"/>
    <property type="project" value="UniProtKB-UniRule"/>
</dbReference>
<feature type="domain" description="YqgF/RNase H-like" evidence="6">
    <location>
        <begin position="17"/>
        <end position="118"/>
    </location>
</feature>
<sequence>MSILLIEDLVKSLKPNQPIASIDLGTKKIGIAISDLGRRFAHPRPFLIRKKITQTALELLSFATTENIAAFVIGLPLNMNGSEGPRVQSTRAFVQNMIDREINVPFIFWDERLTTVSAQQILIDMDVSRKKRAQKVDSIAASLILQEVLDRISSLKSSEDKKMIPSL</sequence>
<dbReference type="STRING" id="658172.CKC_03870"/>
<dbReference type="HOGENOM" id="CLU_098240_1_1_5"/>
<evidence type="ECO:0000256" key="3">
    <source>
        <dbReference type="ARBA" id="ARBA00022722"/>
    </source>
</evidence>
<comment type="function">
    <text evidence="5">Could be a nuclease involved in processing of the 5'-end of pre-16S rRNA.</text>
</comment>
<reference evidence="8" key="1">
    <citation type="submission" date="2010-11" db="EMBL/GenBank/DDBJ databases">
        <title>Complete genome sequence of Candidatus Liberibacter solanacearum CLso-ZC1.</title>
        <authorList>
            <person name="Lin H."/>
            <person name="Doddapaneni H.V."/>
            <person name="Lou B."/>
            <person name="Civerolo E.L."/>
            <person name="Chen C."/>
            <person name="Duan Y."/>
            <person name="Zhou L."/>
            <person name="Glynn J."/>
        </authorList>
    </citation>
    <scope>NUCLEOTIDE SEQUENCE [LARGE SCALE GENOMIC DNA]</scope>
    <source>
        <strain evidence="8">CLso-ZC1</strain>
    </source>
</reference>
<dbReference type="InterPro" id="IPR005227">
    <property type="entry name" value="YqgF"/>
</dbReference>
<evidence type="ECO:0000256" key="1">
    <source>
        <dbReference type="ARBA" id="ARBA00022490"/>
    </source>
</evidence>
<dbReference type="InterPro" id="IPR012337">
    <property type="entry name" value="RNaseH-like_sf"/>
</dbReference>
<comment type="similarity">
    <text evidence="5">Belongs to the YqgF HJR family.</text>
</comment>
<dbReference type="Proteomes" id="UP000007038">
    <property type="component" value="Chromosome"/>
</dbReference>
<dbReference type="EMBL" id="CP002371">
    <property type="protein sequence ID" value="ADR52523.1"/>
    <property type="molecule type" value="Genomic_DNA"/>
</dbReference>
<accession>E4UB44</accession>
<evidence type="ECO:0000256" key="2">
    <source>
        <dbReference type="ARBA" id="ARBA00022517"/>
    </source>
</evidence>
<dbReference type="GO" id="GO:0000967">
    <property type="term" value="P:rRNA 5'-end processing"/>
    <property type="evidence" value="ECO:0007669"/>
    <property type="project" value="UniProtKB-UniRule"/>
</dbReference>
<reference evidence="7 8" key="3">
    <citation type="journal article" date="2011" name="PLoS ONE">
        <title>The Complete Genome Sequence of 'Candidatus Liberibacter solanacearum', the Bacterium Associated with Potato Zebra Chip Disease.</title>
        <authorList>
            <person name="Lin H."/>
            <person name="Lou B."/>
            <person name="Glynn J.M."/>
            <person name="Doddapaneni H."/>
            <person name="Civerolo E.L."/>
            <person name="Chen C."/>
            <person name="Duan Y."/>
            <person name="Zhou L."/>
            <person name="Vahling C.M."/>
        </authorList>
    </citation>
    <scope>NUCLEOTIDE SEQUENCE [LARGE SCALE GENOMIC DNA]</scope>
    <source>
        <strain evidence="7 8">CLso-ZC1</strain>
    </source>
</reference>
<dbReference type="AlphaFoldDB" id="E4UB44"/>
<keyword evidence="3 5" id="KW-0540">Nuclease</keyword>
<keyword evidence="4 5" id="KW-0378">Hydrolase</keyword>
<dbReference type="InterPro" id="IPR006641">
    <property type="entry name" value="YqgF/RNaseH-like_dom"/>
</dbReference>
<evidence type="ECO:0000259" key="6">
    <source>
        <dbReference type="SMART" id="SM00732"/>
    </source>
</evidence>
<dbReference type="NCBIfam" id="TIGR00250">
    <property type="entry name" value="RNAse_H_YqgF"/>
    <property type="match status" value="1"/>
</dbReference>
<dbReference type="SUPFAM" id="SSF53098">
    <property type="entry name" value="Ribonuclease H-like"/>
    <property type="match status" value="1"/>
</dbReference>
<dbReference type="Gene3D" id="3.30.420.140">
    <property type="entry name" value="YqgF/RNase H-like domain"/>
    <property type="match status" value="1"/>
</dbReference>
<protein>
    <recommendedName>
        <fullName evidence="5">Putative pre-16S rRNA nuclease</fullName>
        <ecNumber evidence="5">3.1.-.-</ecNumber>
    </recommendedName>
</protein>
<dbReference type="CDD" id="cd16964">
    <property type="entry name" value="YqgF"/>
    <property type="match status" value="1"/>
</dbReference>
<evidence type="ECO:0000313" key="8">
    <source>
        <dbReference type="Proteomes" id="UP000007038"/>
    </source>
</evidence>
<gene>
    <name evidence="7" type="ordered locus">CKC_03870</name>
</gene>
<dbReference type="HAMAP" id="MF_00651">
    <property type="entry name" value="Nuclease_YqgF"/>
    <property type="match status" value="1"/>
</dbReference>
<dbReference type="GeneID" id="96886231"/>
<organism evidence="7 8">
    <name type="scientific">Liberibacter solanacearum (strain CLso-ZC1)</name>
    <dbReference type="NCBI Taxonomy" id="658172"/>
    <lineage>
        <taxon>Bacteria</taxon>
        <taxon>Pseudomonadati</taxon>
        <taxon>Pseudomonadota</taxon>
        <taxon>Alphaproteobacteria</taxon>
        <taxon>Hyphomicrobiales</taxon>
        <taxon>Rhizobiaceae</taxon>
        <taxon>Liberibacter</taxon>
    </lineage>
</organism>
<dbReference type="EC" id="3.1.-.-" evidence="5"/>
<dbReference type="GO" id="GO:0004518">
    <property type="term" value="F:nuclease activity"/>
    <property type="evidence" value="ECO:0007669"/>
    <property type="project" value="UniProtKB-KW"/>
</dbReference>
<evidence type="ECO:0000256" key="5">
    <source>
        <dbReference type="HAMAP-Rule" id="MF_00651"/>
    </source>
</evidence>
<dbReference type="GO" id="GO:0005829">
    <property type="term" value="C:cytosol"/>
    <property type="evidence" value="ECO:0007669"/>
    <property type="project" value="TreeGrafter"/>
</dbReference>
<dbReference type="RefSeq" id="WP_013462179.1">
    <property type="nucleotide sequence ID" value="NC_014774.1"/>
</dbReference>
<dbReference type="eggNOG" id="COG0816">
    <property type="taxonomic scope" value="Bacteria"/>
</dbReference>
<evidence type="ECO:0000256" key="4">
    <source>
        <dbReference type="ARBA" id="ARBA00022801"/>
    </source>
</evidence>
<dbReference type="Pfam" id="PF03652">
    <property type="entry name" value="RuvX"/>
    <property type="match status" value="1"/>
</dbReference>
<dbReference type="KEGG" id="lso:CKC_03870"/>
<evidence type="ECO:0000313" key="7">
    <source>
        <dbReference type="EMBL" id="ADR52523.1"/>
    </source>
</evidence>
<dbReference type="PANTHER" id="PTHR33317:SF4">
    <property type="entry name" value="POLYNUCLEOTIDYL TRANSFERASE, RIBONUCLEASE H-LIKE SUPERFAMILY PROTEIN"/>
    <property type="match status" value="1"/>
</dbReference>
<reference key="2">
    <citation type="submission" date="2010-11" db="EMBL/GenBank/DDBJ databases">
        <authorList>
            <person name="Lin H."/>
            <person name="Doddapaneni H.V."/>
            <person name="Lou B."/>
            <person name="Civerolo E.L."/>
            <person name="Chen C."/>
            <person name="Duan Y."/>
            <person name="Zhou L."/>
            <person name="Glynn J."/>
        </authorList>
    </citation>
    <scope>NUCLEOTIDE SEQUENCE</scope>
    <source>
        <strain>CLso-ZC1</strain>
    </source>
</reference>
<keyword evidence="2 5" id="KW-0690">Ribosome biogenesis</keyword>
<dbReference type="PANTHER" id="PTHR33317">
    <property type="entry name" value="POLYNUCLEOTIDYL TRANSFERASE, RIBONUCLEASE H-LIKE SUPERFAMILY PROTEIN"/>
    <property type="match status" value="1"/>
</dbReference>